<sequence>MNSFVVDAPAVAELTRALRTAASSIADITTPPGHPGPGPTAAFDAALARAVERANERGVMLREEALRLADVMDLTVEAATAVDTASARRLGAMLP</sequence>
<keyword evidence="2" id="KW-1185">Reference proteome</keyword>
<dbReference type="STRING" id="38302.SAMN04488535_2018"/>
<accession>A0A1G9QQM1</accession>
<dbReference type="AlphaFoldDB" id="A0A1G9QQM1"/>
<organism evidence="1 2">
    <name type="scientific">Corynebacterium mycetoides</name>
    <dbReference type="NCBI Taxonomy" id="38302"/>
    <lineage>
        <taxon>Bacteria</taxon>
        <taxon>Bacillati</taxon>
        <taxon>Actinomycetota</taxon>
        <taxon>Actinomycetes</taxon>
        <taxon>Mycobacteriales</taxon>
        <taxon>Corynebacteriaceae</taxon>
        <taxon>Corynebacterium</taxon>
    </lineage>
</organism>
<protein>
    <submittedName>
        <fullName evidence="1">Uncharacterized protein</fullName>
    </submittedName>
</protein>
<evidence type="ECO:0000313" key="1">
    <source>
        <dbReference type="EMBL" id="SDM12575.1"/>
    </source>
</evidence>
<dbReference type="RefSeq" id="WP_092151746.1">
    <property type="nucleotide sequence ID" value="NZ_LT629700.1"/>
</dbReference>
<proteinExistence type="predicted"/>
<name>A0A1G9QQM1_9CORY</name>
<evidence type="ECO:0000313" key="2">
    <source>
        <dbReference type="Proteomes" id="UP000199350"/>
    </source>
</evidence>
<reference evidence="2" key="1">
    <citation type="submission" date="2016-10" db="EMBL/GenBank/DDBJ databases">
        <authorList>
            <person name="Varghese N."/>
            <person name="Submissions S."/>
        </authorList>
    </citation>
    <scope>NUCLEOTIDE SEQUENCE [LARGE SCALE GENOMIC DNA]</scope>
    <source>
        <strain evidence="2">DSM 20632</strain>
    </source>
</reference>
<dbReference type="Proteomes" id="UP000199350">
    <property type="component" value="Chromosome I"/>
</dbReference>
<dbReference type="EMBL" id="LT629700">
    <property type="protein sequence ID" value="SDM12575.1"/>
    <property type="molecule type" value="Genomic_DNA"/>
</dbReference>
<gene>
    <name evidence="1" type="ORF">SAMN04488535_2018</name>
</gene>
<dbReference type="OrthoDB" id="4423451at2"/>